<dbReference type="Pfam" id="PF03636">
    <property type="entry name" value="Glyco_hydro_65N"/>
    <property type="match status" value="1"/>
</dbReference>
<dbReference type="PANTHER" id="PTHR11051">
    <property type="entry name" value="GLYCOSYL HYDROLASE-RELATED"/>
    <property type="match status" value="1"/>
</dbReference>
<gene>
    <name evidence="10" type="ORF">EV138_6259</name>
</gene>
<keyword evidence="3" id="KW-0808">Transferase</keyword>
<evidence type="ECO:0000256" key="2">
    <source>
        <dbReference type="ARBA" id="ARBA00022676"/>
    </source>
</evidence>
<evidence type="ECO:0000256" key="3">
    <source>
        <dbReference type="ARBA" id="ARBA00022679"/>
    </source>
</evidence>
<evidence type="ECO:0000256" key="5">
    <source>
        <dbReference type="PIRSR" id="PIRSR036289-50"/>
    </source>
</evidence>
<proteinExistence type="inferred from homology"/>
<dbReference type="Pfam" id="PF03633">
    <property type="entry name" value="Glyco_hydro_65C"/>
    <property type="match status" value="1"/>
</dbReference>
<evidence type="ECO:0000256" key="6">
    <source>
        <dbReference type="PIRSR" id="PIRSR036289-51"/>
    </source>
</evidence>
<dbReference type="RefSeq" id="WP_133983301.1">
    <property type="nucleotide sequence ID" value="NZ_SOCE01000002.1"/>
</dbReference>
<sequence length="797" mass="89070">MNEWMLSFDGYDPSDERRREALCTVGNGYFATRGAWAGSRAGGRHYPGTYVAGLYNRLTDEIEGRTVENESLVNLPDWLPLCFAIGDGDWIGPDDAELLEHQQELDLRRGILTRRFRLQVADGNILSGTERRFVSMADSHLAAQTLVVSAENFSGVLRFRSGVDGSVTNSGVDRYQKLSGQHLVDLEPSLPDDNTALVVARTSQSHVRLAVATRTTVRHNGLPIDEPIRVVDSSSAYSDYAIAVRPGDVVRADKAATVYTARDIAISEPVLAALSALPERPVFDELAEPHALAWSQLWQQFAVELEEPADGTPAAVRLNLFHLLQSVSPHSSDADAGVPARGLHGEAYRGHIFWDELFVFPVLTLRMPALTRTLLRYRHRRLPAARRAAAQIGCRGAMYPWQSGSDGREESQRLHLNPLSGRWNVDATYRQRHVGLAVAYTMWQYVEATGDDEFLADHAAEVIVEVARFFADLARYDETRDRYVIEGVVGPDEFHTGYPGRPDEGIDNNAYTNVMAVWLFRRAAEALDRLPGWRRVELTDKLGLRPQEVSHWEELTRRMYVPFHDGVISQFEGYADLAELDWDHYRRQYGDIRRLDRILEAEGHQVSAYQVSKQADVLMLLYLLPRHELDTLLERLGYPINTQLIRRTVRYYLARTCHGSSLSAVVHAWGLASLDPDQALMFLSQALRSDSGDPAQTGTTAEGIHLAAMAGSVDVVQRCFTGLTMSGDVLRFDPHWPAGLGRMLMTLRYRGQRLTVEVGTDHLRVAADQGTAPPIKVRCHGTTRSLAAGETVQWPDA</sequence>
<dbReference type="FunFam" id="1.50.10.10:FF:000053">
    <property type="entry name" value="Putative glycosyl hydrolase"/>
    <property type="match status" value="1"/>
</dbReference>
<reference evidence="10 11" key="1">
    <citation type="submission" date="2019-03" db="EMBL/GenBank/DDBJ databases">
        <title>Genomic Encyclopedia of Type Strains, Phase III (KMG-III): the genomes of soil and plant-associated and newly described type strains.</title>
        <authorList>
            <person name="Whitman W."/>
        </authorList>
    </citation>
    <scope>NUCLEOTIDE SEQUENCE [LARGE SCALE GENOMIC DNA]</scope>
    <source>
        <strain evidence="10 11">VKM Ac-2575</strain>
    </source>
</reference>
<accession>A0A4R7SXQ0</accession>
<feature type="domain" description="Glycoside hydrolase family 65 N-terminal" evidence="9">
    <location>
        <begin position="9"/>
        <end position="262"/>
    </location>
</feature>
<dbReference type="InterPro" id="IPR005195">
    <property type="entry name" value="Glyco_hydro_65_M"/>
</dbReference>
<evidence type="ECO:0000256" key="1">
    <source>
        <dbReference type="ARBA" id="ARBA00006768"/>
    </source>
</evidence>
<dbReference type="Gene3D" id="1.50.10.10">
    <property type="match status" value="1"/>
</dbReference>
<feature type="binding site" evidence="6">
    <location>
        <begin position="354"/>
        <end position="355"/>
    </location>
    <ligand>
        <name>substrate</name>
    </ligand>
</feature>
<keyword evidence="10" id="KW-0378">Hydrolase</keyword>
<comment type="similarity">
    <text evidence="1">Belongs to the glycosyl hydrolase 65 family.</text>
</comment>
<dbReference type="InterPro" id="IPR011013">
    <property type="entry name" value="Gal_mutarotase_sf_dom"/>
</dbReference>
<dbReference type="SUPFAM" id="SSF74650">
    <property type="entry name" value="Galactose mutarotase-like"/>
    <property type="match status" value="1"/>
</dbReference>
<dbReference type="InterPro" id="IPR005196">
    <property type="entry name" value="Glyco_hydro_65_N"/>
</dbReference>
<dbReference type="GO" id="GO:0005975">
    <property type="term" value="P:carbohydrate metabolic process"/>
    <property type="evidence" value="ECO:0007669"/>
    <property type="project" value="InterPro"/>
</dbReference>
<feature type="active site" description="Proton donor" evidence="5">
    <location>
        <position position="493"/>
    </location>
</feature>
<dbReference type="GO" id="GO:0030246">
    <property type="term" value="F:carbohydrate binding"/>
    <property type="evidence" value="ECO:0007669"/>
    <property type="project" value="InterPro"/>
</dbReference>
<name>A0A4R7SXQ0_9ACTN</name>
<dbReference type="Gene3D" id="2.60.420.10">
    <property type="entry name" value="Maltose phosphorylase, domain 3"/>
    <property type="match status" value="1"/>
</dbReference>
<evidence type="ECO:0000313" key="11">
    <source>
        <dbReference type="Proteomes" id="UP000295151"/>
    </source>
</evidence>
<dbReference type="AlphaFoldDB" id="A0A4R7SXQ0"/>
<dbReference type="InterPro" id="IPR008928">
    <property type="entry name" value="6-hairpin_glycosidase_sf"/>
</dbReference>
<keyword evidence="4" id="KW-0326">Glycosidase</keyword>
<dbReference type="OrthoDB" id="9816160at2"/>
<protein>
    <submittedName>
        <fullName evidence="10">Trehalose/maltose hydrolase-like predicted phosphorylase</fullName>
    </submittedName>
</protein>
<dbReference type="GO" id="GO:0004553">
    <property type="term" value="F:hydrolase activity, hydrolyzing O-glycosyl compounds"/>
    <property type="evidence" value="ECO:0007669"/>
    <property type="project" value="TreeGrafter"/>
</dbReference>
<evidence type="ECO:0000259" key="8">
    <source>
        <dbReference type="Pfam" id="PF03633"/>
    </source>
</evidence>
<feature type="domain" description="Glycoside hydrolase family 65 central catalytic" evidence="7">
    <location>
        <begin position="317"/>
        <end position="713"/>
    </location>
</feature>
<dbReference type="Pfam" id="PF03632">
    <property type="entry name" value="Glyco_hydro_65m"/>
    <property type="match status" value="1"/>
</dbReference>
<dbReference type="InterPro" id="IPR012341">
    <property type="entry name" value="6hp_glycosidase-like_sf"/>
</dbReference>
<evidence type="ECO:0000259" key="9">
    <source>
        <dbReference type="Pfam" id="PF03636"/>
    </source>
</evidence>
<dbReference type="PIRSF" id="PIRSF036289">
    <property type="entry name" value="Glycosyl_hydrolase_malt_phosph"/>
    <property type="match status" value="1"/>
</dbReference>
<dbReference type="InterPro" id="IPR005194">
    <property type="entry name" value="Glyco_hydro_65_C"/>
</dbReference>
<dbReference type="SUPFAM" id="SSF48208">
    <property type="entry name" value="Six-hairpin glycosidases"/>
    <property type="match status" value="1"/>
</dbReference>
<dbReference type="EMBL" id="SOCE01000002">
    <property type="protein sequence ID" value="TDU83795.1"/>
    <property type="molecule type" value="Genomic_DNA"/>
</dbReference>
<dbReference type="Proteomes" id="UP000295151">
    <property type="component" value="Unassembled WGS sequence"/>
</dbReference>
<dbReference type="GO" id="GO:0016757">
    <property type="term" value="F:glycosyltransferase activity"/>
    <property type="evidence" value="ECO:0007669"/>
    <property type="project" value="UniProtKB-KW"/>
</dbReference>
<evidence type="ECO:0000313" key="10">
    <source>
        <dbReference type="EMBL" id="TDU83795.1"/>
    </source>
</evidence>
<dbReference type="Gene3D" id="2.70.98.40">
    <property type="entry name" value="Glycoside hydrolase, family 65, N-terminal domain"/>
    <property type="match status" value="1"/>
</dbReference>
<evidence type="ECO:0000259" key="7">
    <source>
        <dbReference type="Pfam" id="PF03632"/>
    </source>
</evidence>
<comment type="caution">
    <text evidence="10">The sequence shown here is derived from an EMBL/GenBank/DDBJ whole genome shotgun (WGS) entry which is preliminary data.</text>
</comment>
<organism evidence="10 11">
    <name type="scientific">Kribbella voronezhensis</name>
    <dbReference type="NCBI Taxonomy" id="2512212"/>
    <lineage>
        <taxon>Bacteria</taxon>
        <taxon>Bacillati</taxon>
        <taxon>Actinomycetota</taxon>
        <taxon>Actinomycetes</taxon>
        <taxon>Propionibacteriales</taxon>
        <taxon>Kribbellaceae</taxon>
        <taxon>Kribbella</taxon>
    </lineage>
</organism>
<feature type="domain" description="Glycoside hydrolase family 65 C-terminal" evidence="8">
    <location>
        <begin position="725"/>
        <end position="782"/>
    </location>
</feature>
<dbReference type="PANTHER" id="PTHR11051:SF8">
    <property type="entry name" value="PROTEIN-GLUCOSYLGALACTOSYLHYDROXYLYSINE GLUCOSIDASE"/>
    <property type="match status" value="1"/>
</dbReference>
<keyword evidence="11" id="KW-1185">Reference proteome</keyword>
<dbReference type="InterPro" id="IPR037018">
    <property type="entry name" value="GH65_N"/>
</dbReference>
<keyword evidence="2" id="KW-0328">Glycosyltransferase</keyword>
<dbReference type="InterPro" id="IPR017045">
    <property type="entry name" value="Malt_Pase/Glycosyl_Hdrlase"/>
</dbReference>
<evidence type="ECO:0000256" key="4">
    <source>
        <dbReference type="ARBA" id="ARBA00023295"/>
    </source>
</evidence>
<feature type="binding site" evidence="6">
    <location>
        <begin position="613"/>
        <end position="614"/>
    </location>
    <ligand>
        <name>substrate</name>
    </ligand>
</feature>